<evidence type="ECO:0000313" key="3">
    <source>
        <dbReference type="RefSeq" id="XP_016651223.1"/>
    </source>
</evidence>
<dbReference type="InterPro" id="IPR015915">
    <property type="entry name" value="Kelch-typ_b-propeller"/>
</dbReference>
<dbReference type="Gene3D" id="2.120.10.80">
    <property type="entry name" value="Kelch-type beta propeller"/>
    <property type="match status" value="1"/>
</dbReference>
<evidence type="ECO:0000313" key="1">
    <source>
        <dbReference type="Proteomes" id="UP000694861"/>
    </source>
</evidence>
<sequence length="473" mass="53120">MGDQKISQPSAAAELTDVHGHALTSKDELLGKISEMEKSLAALSDQQIQLVHLTKSIAEQLRLLRAIVTGATVNTCTPNPNDGALHPYPSLPMEIEGEHASMMVNQGEARSVYLVVSFGLKTAIYEVKFRHGRGVSHEPTTIGLVAKFNEDNFCHAARISKRSKLYCLTKHSGYIVDMNSFSRCSSIPPNLANEFIAMVVSAYGKIYCVASPTYYPSVLGTSFWRYDPDKNIWEPLPCCEDYHMGMIITGYAVCHGVILFSLVRWEKNQFDVVAFDLSRNQWNRVKVDTTIKYAHFIGRAVVVGTTIYASYGKCVIAFSLRMQKGDDGGIAYSLRQLFILEGLEIADPPLPFERCSDDYLVHLGKRDFCHVSTGNNEGFRVQHIRITTFQIVVGETGRDMIKTIHSTVHSVDMESREMFYLLSCFARDCEDYEPIGDESNWILQKEAKWENGEIANRPHESIVQGNDYCNLIL</sequence>
<dbReference type="Proteomes" id="UP000694861">
    <property type="component" value="Linkage group LG7"/>
</dbReference>
<dbReference type="RefSeq" id="XP_016651222.1">
    <property type="nucleotide sequence ID" value="XM_016795736.1"/>
</dbReference>
<dbReference type="InterPro" id="IPR011043">
    <property type="entry name" value="Gal_Oxase/kelch_b-propeller"/>
</dbReference>
<keyword evidence="1" id="KW-1185">Reference proteome</keyword>
<evidence type="ECO:0000313" key="2">
    <source>
        <dbReference type="RefSeq" id="XP_016651222.1"/>
    </source>
</evidence>
<reference evidence="1" key="2">
    <citation type="journal article" date="2012" name="Nat. Commun.">
        <title>The genome of Prunus mume.</title>
        <authorList>
            <person name="Zhang Q."/>
            <person name="Chen W."/>
            <person name="Sun L."/>
            <person name="Zhao F."/>
            <person name="Huang B."/>
            <person name="Yang W."/>
            <person name="Tao Y."/>
            <person name="Wang J."/>
            <person name="Yuan Z."/>
            <person name="Fan G."/>
            <person name="Xing Z."/>
            <person name="Han C."/>
            <person name="Pan H."/>
            <person name="Zhong X."/>
            <person name="Shi W."/>
            <person name="Liang X."/>
            <person name="Du D."/>
            <person name="Sun F."/>
            <person name="Xu Z."/>
            <person name="Hao R."/>
            <person name="Lv T."/>
            <person name="Lv Y."/>
            <person name="Zheng Z."/>
            <person name="Sun M."/>
            <person name="Luo L."/>
            <person name="Cai M."/>
            <person name="Gao Y."/>
            <person name="Wang J."/>
            <person name="Yin Y."/>
            <person name="Xu X."/>
            <person name="Cheng T."/>
            <person name="Wang J."/>
        </authorList>
    </citation>
    <scope>NUCLEOTIDE SEQUENCE [LARGE SCALE GENOMIC DNA]</scope>
</reference>
<reference evidence="1" key="1">
    <citation type="journal article" date="1997" name="Nucleic Acids Res.">
        <title>tRNAscan-SE: a program for improved detection of transfer RNA genes in genomic sequence.</title>
        <authorList>
            <person name="Lowe T.M."/>
            <person name="Eddy S.R."/>
        </authorList>
    </citation>
    <scope>NUCLEOTIDE SEQUENCE [LARGE SCALE GENOMIC DNA]</scope>
</reference>
<reference evidence="2 3" key="3">
    <citation type="submission" date="2025-05" db="UniProtKB">
        <authorList>
            <consortium name="RefSeq"/>
        </authorList>
    </citation>
    <scope>IDENTIFICATION</scope>
</reference>
<gene>
    <name evidence="2 3" type="primary">LOC103336868</name>
</gene>
<name>A0ABM1LUZ6_PRUMU</name>
<proteinExistence type="predicted"/>
<accession>A0ABM1LUZ6</accession>
<dbReference type="GeneID" id="103336868"/>
<dbReference type="RefSeq" id="XP_016651223.1">
    <property type="nucleotide sequence ID" value="XM_016795737.1"/>
</dbReference>
<organism evidence="1 3">
    <name type="scientific">Prunus mume</name>
    <name type="common">Japanese apricot</name>
    <name type="synonym">Armeniaca mume</name>
    <dbReference type="NCBI Taxonomy" id="102107"/>
    <lineage>
        <taxon>Eukaryota</taxon>
        <taxon>Viridiplantae</taxon>
        <taxon>Streptophyta</taxon>
        <taxon>Embryophyta</taxon>
        <taxon>Tracheophyta</taxon>
        <taxon>Spermatophyta</taxon>
        <taxon>Magnoliopsida</taxon>
        <taxon>eudicotyledons</taxon>
        <taxon>Gunneridae</taxon>
        <taxon>Pentapetalae</taxon>
        <taxon>rosids</taxon>
        <taxon>fabids</taxon>
        <taxon>Rosales</taxon>
        <taxon>Rosaceae</taxon>
        <taxon>Amygdaloideae</taxon>
        <taxon>Amygdaleae</taxon>
        <taxon>Prunus</taxon>
    </lineage>
</organism>
<protein>
    <submittedName>
        <fullName evidence="2 3">Uncharacterized protein LOC103336868</fullName>
    </submittedName>
</protein>
<dbReference type="SUPFAM" id="SSF50965">
    <property type="entry name" value="Galactose oxidase, central domain"/>
    <property type="match status" value="1"/>
</dbReference>